<feature type="binding site" evidence="6">
    <location>
        <begin position="15"/>
        <end position="17"/>
    </location>
    <ligand>
        <name>N(1)-(5-phospho-beta-D-ribosyl)glycinamide</name>
        <dbReference type="ChEBI" id="CHEBI:143788"/>
    </ligand>
</feature>
<evidence type="ECO:0000256" key="3">
    <source>
        <dbReference type="ARBA" id="ARBA00022755"/>
    </source>
</evidence>
<comment type="catalytic activity">
    <reaction evidence="5 6">
        <text>N(1)-(5-phospho-beta-D-ribosyl)glycinamide + (6R)-10-formyltetrahydrofolate = N(2)-formyl-N(1)-(5-phospho-beta-D-ribosyl)glycinamide + (6S)-5,6,7,8-tetrahydrofolate + H(+)</text>
        <dbReference type="Rhea" id="RHEA:15053"/>
        <dbReference type="ChEBI" id="CHEBI:15378"/>
        <dbReference type="ChEBI" id="CHEBI:57453"/>
        <dbReference type="ChEBI" id="CHEBI:143788"/>
        <dbReference type="ChEBI" id="CHEBI:147286"/>
        <dbReference type="ChEBI" id="CHEBI:195366"/>
        <dbReference type="EC" id="2.1.2.2"/>
    </reaction>
</comment>
<evidence type="ECO:0000313" key="8">
    <source>
        <dbReference type="EMBL" id="MBB5714661.1"/>
    </source>
</evidence>
<accession>A0A7W9BCL1</accession>
<dbReference type="RefSeq" id="WP_184056186.1">
    <property type="nucleotide sequence ID" value="NZ_JACIJK010000004.1"/>
</dbReference>
<feature type="active site" description="Proton donor" evidence="6">
    <location>
        <position position="107"/>
    </location>
</feature>
<name>A0A7W9BCL1_9SPHN</name>
<dbReference type="Gene3D" id="3.90.1150.30">
    <property type="match status" value="1"/>
</dbReference>
<comment type="function">
    <text evidence="6">Catalyzes the transfer of a formyl group from 10-formyltetrahydrofolate to 5-phospho-ribosyl-glycinamide (GAR), producing 5-phospho-ribosyl-N-formylglycinamide (FGAR) and tetrahydrofolate.</text>
</comment>
<dbReference type="InterPro" id="IPR002376">
    <property type="entry name" value="Formyl_transf_N"/>
</dbReference>
<dbReference type="Pfam" id="PF04237">
    <property type="entry name" value="YjbR"/>
    <property type="match status" value="1"/>
</dbReference>
<dbReference type="InterPro" id="IPR001555">
    <property type="entry name" value="GART_AS"/>
</dbReference>
<feature type="binding site" evidence="6">
    <location>
        <position position="63"/>
    </location>
    <ligand>
        <name>(6R)-10-formyltetrahydrofolate</name>
        <dbReference type="ChEBI" id="CHEBI:195366"/>
    </ligand>
</feature>
<keyword evidence="9" id="KW-1185">Reference proteome</keyword>
<sequence length="305" mass="32757">MADPARVAVLLSGRGSNLRALVEGAQGYRVVLVASDKPDAGGLAWAAEQGIATFALSPRGIGKQTYEEALDAALCQAGVQVIALAGYMRLLSDAFVDRWRGRMINIHPSLLPKYKGLDTHARAIAAGDAVAGCSVHLVTEELDGGELLGQAEVPIEPGDTPDSLAARVLVAEHQLYPRVLSEFSRAMTDHPALPRLRDLAHALPGTEERPSHGQPTFFVEGKMFAQFRDDHHGDGRTVVAVKASSPNEASMLIEAAPDLYSKVAYFRAEWVGLNLVDPDWQLVEDRVAQSWELAAPKALLEAGGR</sequence>
<dbReference type="Proteomes" id="UP000546200">
    <property type="component" value="Unassembled WGS sequence"/>
</dbReference>
<evidence type="ECO:0000256" key="1">
    <source>
        <dbReference type="ARBA" id="ARBA00005054"/>
    </source>
</evidence>
<feature type="site" description="Raises pKa of active site His" evidence="6">
    <location>
        <position position="143"/>
    </location>
</feature>
<reference evidence="8 9" key="1">
    <citation type="submission" date="2020-08" db="EMBL/GenBank/DDBJ databases">
        <title>Genomic Encyclopedia of Type Strains, Phase IV (KMG-IV): sequencing the most valuable type-strain genomes for metagenomic binning, comparative biology and taxonomic classification.</title>
        <authorList>
            <person name="Goeker M."/>
        </authorList>
    </citation>
    <scope>NUCLEOTIDE SEQUENCE [LARGE SCALE GENOMIC DNA]</scope>
    <source>
        <strain evidence="8 9">DSM 100044</strain>
    </source>
</reference>
<gene>
    <name evidence="6" type="primary">purN</name>
    <name evidence="8" type="ORF">FHS94_001497</name>
</gene>
<evidence type="ECO:0000259" key="7">
    <source>
        <dbReference type="Pfam" id="PF00551"/>
    </source>
</evidence>
<proteinExistence type="inferred from homology"/>
<dbReference type="EMBL" id="JACIJK010000004">
    <property type="protein sequence ID" value="MBB5714661.1"/>
    <property type="molecule type" value="Genomic_DNA"/>
</dbReference>
<dbReference type="InterPro" id="IPR036477">
    <property type="entry name" value="Formyl_transf_N_sf"/>
</dbReference>
<evidence type="ECO:0000256" key="4">
    <source>
        <dbReference type="ARBA" id="ARBA00038440"/>
    </source>
</evidence>
<keyword evidence="3 6" id="KW-0658">Purine biosynthesis</keyword>
<evidence type="ECO:0000313" key="9">
    <source>
        <dbReference type="Proteomes" id="UP000546200"/>
    </source>
</evidence>
<evidence type="ECO:0000256" key="6">
    <source>
        <dbReference type="HAMAP-Rule" id="MF_01930"/>
    </source>
</evidence>
<dbReference type="Gene3D" id="3.40.50.170">
    <property type="entry name" value="Formyl transferase, N-terminal domain"/>
    <property type="match status" value="1"/>
</dbReference>
<dbReference type="NCBIfam" id="TIGR00639">
    <property type="entry name" value="PurN"/>
    <property type="match status" value="1"/>
</dbReference>
<dbReference type="GO" id="GO:0006189">
    <property type="term" value="P:'de novo' IMP biosynthetic process"/>
    <property type="evidence" value="ECO:0007669"/>
    <property type="project" value="UniProtKB-UniRule"/>
</dbReference>
<dbReference type="PROSITE" id="PS00373">
    <property type="entry name" value="GART"/>
    <property type="match status" value="1"/>
</dbReference>
<evidence type="ECO:0000256" key="5">
    <source>
        <dbReference type="ARBA" id="ARBA00047664"/>
    </source>
</evidence>
<dbReference type="AlphaFoldDB" id="A0A7W9BCL1"/>
<dbReference type="GO" id="GO:0005829">
    <property type="term" value="C:cytosol"/>
    <property type="evidence" value="ECO:0007669"/>
    <property type="project" value="TreeGrafter"/>
</dbReference>
<dbReference type="CDD" id="cd08645">
    <property type="entry name" value="FMT_core_GART"/>
    <property type="match status" value="1"/>
</dbReference>
<dbReference type="EC" id="2.1.2.2" evidence="6"/>
<comment type="pathway">
    <text evidence="1 6">Purine metabolism; IMP biosynthesis via de novo pathway; N(2)-formyl-N(1)-(5-phospho-D-ribosyl)glycinamide from N(1)-(5-phospho-D-ribosyl)glycinamide (10-formyl THF route): step 1/1.</text>
</comment>
<dbReference type="InterPro" id="IPR058532">
    <property type="entry name" value="YjbR/MT2646/Rv2570-like"/>
</dbReference>
<feature type="domain" description="Formyl transferase N-terminal" evidence="7">
    <location>
        <begin position="6"/>
        <end position="180"/>
    </location>
</feature>
<feature type="binding site" evidence="6">
    <location>
        <begin position="88"/>
        <end position="91"/>
    </location>
    <ligand>
        <name>(6R)-10-formyltetrahydrofolate</name>
        <dbReference type="ChEBI" id="CHEBI:195366"/>
    </ligand>
</feature>
<feature type="binding site" evidence="6">
    <location>
        <position position="105"/>
    </location>
    <ligand>
        <name>(6R)-10-formyltetrahydrofolate</name>
        <dbReference type="ChEBI" id="CHEBI:195366"/>
    </ligand>
</feature>
<comment type="caution">
    <text evidence="8">The sequence shown here is derived from an EMBL/GenBank/DDBJ whole genome shotgun (WGS) entry which is preliminary data.</text>
</comment>
<dbReference type="InterPro" id="IPR004607">
    <property type="entry name" value="GART"/>
</dbReference>
<dbReference type="InterPro" id="IPR038056">
    <property type="entry name" value="YjbR-like_sf"/>
</dbReference>
<organism evidence="8 9">
    <name type="scientific">Sphingomonas aerophila</name>
    <dbReference type="NCBI Taxonomy" id="1344948"/>
    <lineage>
        <taxon>Bacteria</taxon>
        <taxon>Pseudomonadati</taxon>
        <taxon>Pseudomonadota</taxon>
        <taxon>Alphaproteobacteria</taxon>
        <taxon>Sphingomonadales</taxon>
        <taxon>Sphingomonadaceae</taxon>
        <taxon>Sphingomonas</taxon>
    </lineage>
</organism>
<dbReference type="Pfam" id="PF00551">
    <property type="entry name" value="Formyl_trans_N"/>
    <property type="match status" value="1"/>
</dbReference>
<dbReference type="UniPathway" id="UPA00074">
    <property type="reaction ID" value="UER00126"/>
</dbReference>
<dbReference type="HAMAP" id="MF_01930">
    <property type="entry name" value="PurN"/>
    <property type="match status" value="1"/>
</dbReference>
<dbReference type="SUPFAM" id="SSF142906">
    <property type="entry name" value="YjbR-like"/>
    <property type="match status" value="1"/>
</dbReference>
<keyword evidence="2 6" id="KW-0808">Transferase</keyword>
<dbReference type="SUPFAM" id="SSF53328">
    <property type="entry name" value="Formyltransferase"/>
    <property type="match status" value="1"/>
</dbReference>
<comment type="similarity">
    <text evidence="4 6">Belongs to the GART family.</text>
</comment>
<evidence type="ECO:0000256" key="2">
    <source>
        <dbReference type="ARBA" id="ARBA00022679"/>
    </source>
</evidence>
<dbReference type="PANTHER" id="PTHR43369">
    <property type="entry name" value="PHOSPHORIBOSYLGLYCINAMIDE FORMYLTRANSFERASE"/>
    <property type="match status" value="1"/>
</dbReference>
<protein>
    <recommendedName>
        <fullName evidence="6">Phosphoribosylglycinamide formyltransferase</fullName>
        <ecNumber evidence="6">2.1.2.2</ecNumber>
    </recommendedName>
    <alternativeName>
        <fullName evidence="6">5'-phosphoribosylglycinamide transformylase</fullName>
    </alternativeName>
    <alternativeName>
        <fullName evidence="6">GAR transformylase</fullName>
        <shortName evidence="6">GART</shortName>
    </alternativeName>
</protein>
<dbReference type="PANTHER" id="PTHR43369:SF2">
    <property type="entry name" value="PHOSPHORIBOSYLGLYCINAMIDE FORMYLTRANSFERASE"/>
    <property type="match status" value="1"/>
</dbReference>
<dbReference type="GO" id="GO:0004644">
    <property type="term" value="F:phosphoribosylglycinamide formyltransferase activity"/>
    <property type="evidence" value="ECO:0007669"/>
    <property type="project" value="UniProtKB-UniRule"/>
</dbReference>